<evidence type="ECO:0000256" key="3">
    <source>
        <dbReference type="ARBA" id="ARBA00022840"/>
    </source>
</evidence>
<dbReference type="STRING" id="1121400.SAMN02746065_11951"/>
<dbReference type="InterPro" id="IPR002197">
    <property type="entry name" value="HTH_Fis"/>
</dbReference>
<dbReference type="SMART" id="SM00448">
    <property type="entry name" value="REC"/>
    <property type="match status" value="1"/>
</dbReference>
<dbReference type="InterPro" id="IPR025662">
    <property type="entry name" value="Sigma_54_int_dom_ATP-bd_1"/>
</dbReference>
<dbReference type="AlphaFoldDB" id="A0A1W2DPM0"/>
<feature type="domain" description="Sigma-54 factor interaction" evidence="8">
    <location>
        <begin position="145"/>
        <end position="374"/>
    </location>
</feature>
<keyword evidence="10" id="KW-0238">DNA-binding</keyword>
<dbReference type="PANTHER" id="PTHR32071:SF119">
    <property type="entry name" value="SIGMA L-DEPENDENT TRANSCRIPTIONAL REGULATOR YPLP-RELATED"/>
    <property type="match status" value="1"/>
</dbReference>
<evidence type="ECO:0000256" key="1">
    <source>
        <dbReference type="ARBA" id="ARBA00022553"/>
    </source>
</evidence>
<name>A0A1W2DPM0_9BACT</name>
<dbReference type="FunFam" id="3.40.50.2300:FF:000018">
    <property type="entry name" value="DNA-binding transcriptional regulator NtrC"/>
    <property type="match status" value="1"/>
</dbReference>
<feature type="domain" description="Response regulatory" evidence="9">
    <location>
        <begin position="6"/>
        <end position="120"/>
    </location>
</feature>
<dbReference type="Pfam" id="PF00072">
    <property type="entry name" value="Response_reg"/>
    <property type="match status" value="1"/>
</dbReference>
<dbReference type="PROSITE" id="PS00675">
    <property type="entry name" value="SIGMA54_INTERACT_1"/>
    <property type="match status" value="1"/>
</dbReference>
<dbReference type="OrthoDB" id="9763792at2"/>
<feature type="modified residue" description="4-aspartylphosphate" evidence="7">
    <location>
        <position position="55"/>
    </location>
</feature>
<dbReference type="PANTHER" id="PTHR32071">
    <property type="entry name" value="TRANSCRIPTIONAL REGULATORY PROTEIN"/>
    <property type="match status" value="1"/>
</dbReference>
<proteinExistence type="predicted"/>
<dbReference type="SUPFAM" id="SSF52540">
    <property type="entry name" value="P-loop containing nucleoside triphosphate hydrolases"/>
    <property type="match status" value="1"/>
</dbReference>
<evidence type="ECO:0000256" key="6">
    <source>
        <dbReference type="ARBA" id="ARBA00023163"/>
    </source>
</evidence>
<dbReference type="EMBL" id="FWXY01000019">
    <property type="protein sequence ID" value="SMC99411.1"/>
    <property type="molecule type" value="Genomic_DNA"/>
</dbReference>
<keyword evidence="4" id="KW-0902">Two-component regulatory system</keyword>
<evidence type="ECO:0000259" key="8">
    <source>
        <dbReference type="PROSITE" id="PS50045"/>
    </source>
</evidence>
<dbReference type="Gene3D" id="1.10.10.60">
    <property type="entry name" value="Homeodomain-like"/>
    <property type="match status" value="1"/>
</dbReference>
<dbReference type="InterPro" id="IPR001789">
    <property type="entry name" value="Sig_transdc_resp-reg_receiver"/>
</dbReference>
<evidence type="ECO:0000313" key="10">
    <source>
        <dbReference type="EMBL" id="SMC99411.1"/>
    </source>
</evidence>
<evidence type="ECO:0000256" key="2">
    <source>
        <dbReference type="ARBA" id="ARBA00022741"/>
    </source>
</evidence>
<dbReference type="RefSeq" id="WP_084070717.1">
    <property type="nucleotide sequence ID" value="NZ_FWXY01000019.1"/>
</dbReference>
<dbReference type="InterPro" id="IPR025944">
    <property type="entry name" value="Sigma_54_int_dom_CS"/>
</dbReference>
<dbReference type="PROSITE" id="PS50110">
    <property type="entry name" value="RESPONSE_REGULATORY"/>
    <property type="match status" value="1"/>
</dbReference>
<dbReference type="InterPro" id="IPR011006">
    <property type="entry name" value="CheY-like_superfamily"/>
</dbReference>
<evidence type="ECO:0000313" key="11">
    <source>
        <dbReference type="Proteomes" id="UP000192418"/>
    </source>
</evidence>
<keyword evidence="2" id="KW-0547">Nucleotide-binding</keyword>
<dbReference type="InterPro" id="IPR027417">
    <property type="entry name" value="P-loop_NTPase"/>
</dbReference>
<evidence type="ECO:0000256" key="5">
    <source>
        <dbReference type="ARBA" id="ARBA00023015"/>
    </source>
</evidence>
<keyword evidence="1 7" id="KW-0597">Phosphoprotein</keyword>
<sequence length="452" mass="50243">MATTARIMLVDDEGIALKRLRRILEKQGYLVSSYTHPAGALKRMKNTPYDLVVTDMKMPGMDGMELMIAIKTRFPAIDVILMTGYASIDNAIEATREGAFHYLQKPFTPEQFLEVVENALNRQRLRTQAAQVKDDTECSLSPPVIIGNSPKIRDIQTLIHQIAPTDCSVLISGDSGTGKELVARSIHLTSTRSRGPFVAVNCGAFTETLLASELFGHEKGAFTGAVKTRAGLLETANMGTVFLDEIGEMPHSMQVQLLRVLQEGELVRVGGTRAIPVDIRVLSATAKDLKDEVGSGGFRKDMYYRINVVNIHLPALHKRSEDIPLLAYHILDCLNRKGLKQIRAISSRAMSLLKGYAFPGNVRELENILERAVAISQSNEIRACDLPADLEALELHTYQRPEKDMMTLAELERDYIAHLLNINHNAKTRTAQILGIDRASLWRKIKKFGLES</sequence>
<dbReference type="FunFam" id="3.40.50.300:FF:000006">
    <property type="entry name" value="DNA-binding transcriptional regulator NtrC"/>
    <property type="match status" value="1"/>
</dbReference>
<dbReference type="InterPro" id="IPR009057">
    <property type="entry name" value="Homeodomain-like_sf"/>
</dbReference>
<evidence type="ECO:0000259" key="9">
    <source>
        <dbReference type="PROSITE" id="PS50110"/>
    </source>
</evidence>
<dbReference type="PROSITE" id="PS50045">
    <property type="entry name" value="SIGMA54_INTERACT_4"/>
    <property type="match status" value="1"/>
</dbReference>
<dbReference type="GO" id="GO:0005524">
    <property type="term" value="F:ATP binding"/>
    <property type="evidence" value="ECO:0007669"/>
    <property type="project" value="UniProtKB-KW"/>
</dbReference>
<dbReference type="CDD" id="cd00009">
    <property type="entry name" value="AAA"/>
    <property type="match status" value="1"/>
</dbReference>
<dbReference type="GO" id="GO:0043565">
    <property type="term" value="F:sequence-specific DNA binding"/>
    <property type="evidence" value="ECO:0007669"/>
    <property type="project" value="InterPro"/>
</dbReference>
<dbReference type="Gene3D" id="3.40.50.2300">
    <property type="match status" value="1"/>
</dbReference>
<evidence type="ECO:0000256" key="4">
    <source>
        <dbReference type="ARBA" id="ARBA00023012"/>
    </source>
</evidence>
<dbReference type="PROSITE" id="PS00688">
    <property type="entry name" value="SIGMA54_INTERACT_3"/>
    <property type="match status" value="1"/>
</dbReference>
<dbReference type="Pfam" id="PF00158">
    <property type="entry name" value="Sigma54_activat"/>
    <property type="match status" value="1"/>
</dbReference>
<dbReference type="Pfam" id="PF25601">
    <property type="entry name" value="AAA_lid_14"/>
    <property type="match status" value="1"/>
</dbReference>
<organism evidence="10 11">
    <name type="scientific">Desulfocicer vacuolatum DSM 3385</name>
    <dbReference type="NCBI Taxonomy" id="1121400"/>
    <lineage>
        <taxon>Bacteria</taxon>
        <taxon>Pseudomonadati</taxon>
        <taxon>Thermodesulfobacteriota</taxon>
        <taxon>Desulfobacteria</taxon>
        <taxon>Desulfobacterales</taxon>
        <taxon>Desulfobacteraceae</taxon>
        <taxon>Desulfocicer</taxon>
    </lineage>
</organism>
<dbReference type="Gene3D" id="3.40.50.300">
    <property type="entry name" value="P-loop containing nucleotide triphosphate hydrolases"/>
    <property type="match status" value="1"/>
</dbReference>
<dbReference type="Pfam" id="PF02954">
    <property type="entry name" value="HTH_8"/>
    <property type="match status" value="1"/>
</dbReference>
<keyword evidence="6" id="KW-0804">Transcription</keyword>
<dbReference type="GO" id="GO:0006355">
    <property type="term" value="P:regulation of DNA-templated transcription"/>
    <property type="evidence" value="ECO:0007669"/>
    <property type="project" value="InterPro"/>
</dbReference>
<dbReference type="GO" id="GO:0000160">
    <property type="term" value="P:phosphorelay signal transduction system"/>
    <property type="evidence" value="ECO:0007669"/>
    <property type="project" value="UniProtKB-KW"/>
</dbReference>
<evidence type="ECO:0000256" key="7">
    <source>
        <dbReference type="PROSITE-ProRule" id="PRU00169"/>
    </source>
</evidence>
<dbReference type="Gene3D" id="1.10.8.60">
    <property type="match status" value="1"/>
</dbReference>
<dbReference type="PRINTS" id="PR01590">
    <property type="entry name" value="HTHFIS"/>
</dbReference>
<keyword evidence="3" id="KW-0067">ATP-binding</keyword>
<dbReference type="Proteomes" id="UP000192418">
    <property type="component" value="Unassembled WGS sequence"/>
</dbReference>
<protein>
    <submittedName>
        <fullName evidence="10">DNA-binding transcriptional response regulator, NtrC family, contains REC, AAA-type ATPase, and a Fis-type DNA-binding domains</fullName>
    </submittedName>
</protein>
<dbReference type="InterPro" id="IPR002078">
    <property type="entry name" value="Sigma_54_int"/>
</dbReference>
<dbReference type="SUPFAM" id="SSF52172">
    <property type="entry name" value="CheY-like"/>
    <property type="match status" value="1"/>
</dbReference>
<dbReference type="InterPro" id="IPR058031">
    <property type="entry name" value="AAA_lid_NorR"/>
</dbReference>
<keyword evidence="5" id="KW-0805">Transcription regulation</keyword>
<gene>
    <name evidence="10" type="ORF">SAMN02746065_11951</name>
</gene>
<accession>A0A1W2DPM0</accession>
<reference evidence="10 11" key="1">
    <citation type="submission" date="2017-04" db="EMBL/GenBank/DDBJ databases">
        <authorList>
            <person name="Afonso C.L."/>
            <person name="Miller P.J."/>
            <person name="Scott M.A."/>
            <person name="Spackman E."/>
            <person name="Goraichik I."/>
            <person name="Dimitrov K.M."/>
            <person name="Suarez D.L."/>
            <person name="Swayne D.E."/>
        </authorList>
    </citation>
    <scope>NUCLEOTIDE SEQUENCE [LARGE SCALE GENOMIC DNA]</scope>
    <source>
        <strain evidence="10 11">DSM 3385</strain>
    </source>
</reference>
<dbReference type="SUPFAM" id="SSF46689">
    <property type="entry name" value="Homeodomain-like"/>
    <property type="match status" value="1"/>
</dbReference>
<keyword evidence="11" id="KW-1185">Reference proteome</keyword>